<keyword evidence="1" id="KW-0812">Transmembrane</keyword>
<sequence>MWGQLAGSYGVIGFGVLLLWWAAASRRGTLPRQWLLGHRTSLTLSSHDAWVAVNRALAPTIAAAGLGAVGAGVVAMSAFVVRAEKLGLFAFLVGIAWGVIVSCGSVVPGAIASRRYARTARGAAGTRDVVHAAATLGSHPRVASATPNGRRVRPRPR</sequence>
<reference evidence="2 3" key="1">
    <citation type="submission" date="2015-01" db="EMBL/GenBank/DDBJ databases">
        <title>Draft genome sequence of Leucobacter komagatae strain VKM ST2845.</title>
        <authorList>
            <person name="Karlyshev A.V."/>
            <person name="Kudryashova E.B."/>
        </authorList>
    </citation>
    <scope>NUCLEOTIDE SEQUENCE [LARGE SCALE GENOMIC DNA]</scope>
    <source>
        <strain evidence="2 3">VKM ST2845</strain>
    </source>
</reference>
<dbReference type="InterPro" id="IPR025962">
    <property type="entry name" value="SdpI/YhfL"/>
</dbReference>
<keyword evidence="3" id="KW-1185">Reference proteome</keyword>
<feature type="transmembrane region" description="Helical" evidence="1">
    <location>
        <begin position="86"/>
        <end position="111"/>
    </location>
</feature>
<protein>
    <recommendedName>
        <fullName evidence="4">SdpI/YhfL family protein</fullName>
    </recommendedName>
</protein>
<comment type="caution">
    <text evidence="2">The sequence shown here is derived from an EMBL/GenBank/DDBJ whole genome shotgun (WGS) entry which is preliminary data.</text>
</comment>
<dbReference type="AlphaFoldDB" id="A0A0D0IVE2"/>
<dbReference type="RefSeq" id="WP_042542850.1">
    <property type="nucleotide sequence ID" value="NZ_JXSQ01000002.1"/>
</dbReference>
<dbReference type="OrthoDB" id="5125823at2"/>
<feature type="transmembrane region" description="Helical" evidence="1">
    <location>
        <begin position="6"/>
        <end position="24"/>
    </location>
</feature>
<feature type="transmembrane region" description="Helical" evidence="1">
    <location>
        <begin position="56"/>
        <end position="80"/>
    </location>
</feature>
<evidence type="ECO:0000313" key="3">
    <source>
        <dbReference type="Proteomes" id="UP000032120"/>
    </source>
</evidence>
<name>A0A0D0IVE2_9MICO</name>
<dbReference type="EMBL" id="JXSQ01000002">
    <property type="protein sequence ID" value="KIP53568.1"/>
    <property type="molecule type" value="Genomic_DNA"/>
</dbReference>
<proteinExistence type="predicted"/>
<dbReference type="Proteomes" id="UP000032120">
    <property type="component" value="Unassembled WGS sequence"/>
</dbReference>
<gene>
    <name evidence="2" type="ORF">SD72_02580</name>
</gene>
<organism evidence="2 3">
    <name type="scientific">Leucobacter komagatae</name>
    <dbReference type="NCBI Taxonomy" id="55969"/>
    <lineage>
        <taxon>Bacteria</taxon>
        <taxon>Bacillati</taxon>
        <taxon>Actinomycetota</taxon>
        <taxon>Actinomycetes</taxon>
        <taxon>Micrococcales</taxon>
        <taxon>Microbacteriaceae</taxon>
        <taxon>Leucobacter</taxon>
    </lineage>
</organism>
<evidence type="ECO:0000256" key="1">
    <source>
        <dbReference type="SAM" id="Phobius"/>
    </source>
</evidence>
<keyword evidence="1" id="KW-1133">Transmembrane helix</keyword>
<dbReference type="Pfam" id="PF13630">
    <property type="entry name" value="SdpI"/>
    <property type="match status" value="1"/>
</dbReference>
<keyword evidence="1" id="KW-0472">Membrane</keyword>
<evidence type="ECO:0008006" key="4">
    <source>
        <dbReference type="Google" id="ProtNLM"/>
    </source>
</evidence>
<accession>A0A0D0IVE2</accession>
<evidence type="ECO:0000313" key="2">
    <source>
        <dbReference type="EMBL" id="KIP53568.1"/>
    </source>
</evidence>